<dbReference type="GO" id="GO:0006302">
    <property type="term" value="P:double-strand break repair"/>
    <property type="evidence" value="ECO:0007669"/>
    <property type="project" value="TreeGrafter"/>
</dbReference>
<evidence type="ECO:0000256" key="6">
    <source>
        <dbReference type="ARBA" id="ARBA00022801"/>
    </source>
</evidence>
<accession>A0A6J6R7R1</accession>
<dbReference type="EMBL" id="CAFBQP010000087">
    <property type="protein sequence ID" value="CAB5066914.1"/>
    <property type="molecule type" value="Genomic_DNA"/>
</dbReference>
<evidence type="ECO:0000256" key="1">
    <source>
        <dbReference type="ARBA" id="ARBA00001936"/>
    </source>
</evidence>
<keyword evidence="3" id="KW-0540">Nuclease</keyword>
<evidence type="ECO:0000256" key="4">
    <source>
        <dbReference type="ARBA" id="ARBA00022723"/>
    </source>
</evidence>
<dbReference type="InterPro" id="IPR051547">
    <property type="entry name" value="TDP2-like"/>
</dbReference>
<evidence type="ECO:0000313" key="12">
    <source>
        <dbReference type="EMBL" id="CAB4887113.1"/>
    </source>
</evidence>
<dbReference type="GO" id="GO:0005737">
    <property type="term" value="C:cytoplasm"/>
    <property type="evidence" value="ECO:0007669"/>
    <property type="project" value="TreeGrafter"/>
</dbReference>
<dbReference type="PANTHER" id="PTHR15822:SF4">
    <property type="entry name" value="TYROSYL-DNA PHOSPHODIESTERASE 2"/>
    <property type="match status" value="1"/>
</dbReference>
<organism evidence="10">
    <name type="scientific">freshwater metagenome</name>
    <dbReference type="NCBI Taxonomy" id="449393"/>
    <lineage>
        <taxon>unclassified sequences</taxon>
        <taxon>metagenomes</taxon>
        <taxon>ecological metagenomes</taxon>
    </lineage>
</organism>
<dbReference type="EMBL" id="CAEZXX010000128">
    <property type="protein sequence ID" value="CAB4719961.1"/>
    <property type="molecule type" value="Genomic_DNA"/>
</dbReference>
<keyword evidence="4" id="KW-0479">Metal-binding</keyword>
<dbReference type="EMBL" id="CAEZYY010000027">
    <property type="protein sequence ID" value="CAB4762436.1"/>
    <property type="molecule type" value="Genomic_DNA"/>
</dbReference>
<feature type="domain" description="Endonuclease/exonuclease/phosphatase" evidence="9">
    <location>
        <begin position="7"/>
        <end position="271"/>
    </location>
</feature>
<keyword evidence="7" id="KW-0460">Magnesium</keyword>
<dbReference type="GO" id="GO:0070260">
    <property type="term" value="F:5'-tyrosyl-DNA phosphodiesterase activity"/>
    <property type="evidence" value="ECO:0007669"/>
    <property type="project" value="TreeGrafter"/>
</dbReference>
<name>A0A6J6R7R1_9ZZZZ</name>
<keyword evidence="6" id="KW-0378">Hydrolase</keyword>
<dbReference type="GO" id="GO:0016605">
    <property type="term" value="C:PML body"/>
    <property type="evidence" value="ECO:0007669"/>
    <property type="project" value="TreeGrafter"/>
</dbReference>
<dbReference type="SUPFAM" id="SSF56219">
    <property type="entry name" value="DNase I-like"/>
    <property type="match status" value="1"/>
</dbReference>
<evidence type="ECO:0000256" key="2">
    <source>
        <dbReference type="ARBA" id="ARBA00001946"/>
    </source>
</evidence>
<evidence type="ECO:0000256" key="7">
    <source>
        <dbReference type="ARBA" id="ARBA00022842"/>
    </source>
</evidence>
<sequence length="290" mass="32763">MTTMRVMTWNLWGRFQNWRERQPGIATVLREQNPDVVFLQESWADRGGVAQPEELADALGGFHAAWPQDDWRIHPRNGGASWFGNAVLSRWPVLSVERHWLHRLDAGVPHRHVTFAVLDSPWGPWPVASTHFEYPFDASEQRLLNAEELMHLVARYQGERRDAERRLPVIVGGDLNAVPDSDEVGLLTGRRPGVRGVVFTDVWEIVGDGGRLGAQGVTWDPRNPYLSDTAWPNRRLDYLLVSWPRPKPIGNPVRAWVAGDQPVDGIHPSDHFAVVADIRVGIPVVRSDTE</sequence>
<evidence type="ECO:0000313" key="11">
    <source>
        <dbReference type="EMBL" id="CAB4762436.1"/>
    </source>
</evidence>
<dbReference type="AlphaFoldDB" id="A0A6J6R7R1"/>
<comment type="cofactor">
    <cofactor evidence="2">
        <name>Mg(2+)</name>
        <dbReference type="ChEBI" id="CHEBI:18420"/>
    </cofactor>
</comment>
<comment type="cofactor">
    <cofactor evidence="1">
        <name>Mn(2+)</name>
        <dbReference type="ChEBI" id="CHEBI:29035"/>
    </cofactor>
</comment>
<evidence type="ECO:0000259" key="9">
    <source>
        <dbReference type="Pfam" id="PF03372"/>
    </source>
</evidence>
<dbReference type="EMBL" id="CAFBLR010000319">
    <property type="protein sequence ID" value="CAB4887113.1"/>
    <property type="molecule type" value="Genomic_DNA"/>
</dbReference>
<keyword evidence="5" id="KW-0227">DNA damage</keyword>
<gene>
    <name evidence="10" type="ORF">UFOPK2602_01664</name>
    <name evidence="11" type="ORF">UFOPK2806_01765</name>
    <name evidence="12" type="ORF">UFOPK3417_02154</name>
    <name evidence="13" type="ORF">UFOPK4306_01942</name>
</gene>
<evidence type="ECO:0000313" key="13">
    <source>
        <dbReference type="EMBL" id="CAB5066914.1"/>
    </source>
</evidence>
<dbReference type="GO" id="GO:0003697">
    <property type="term" value="F:single-stranded DNA binding"/>
    <property type="evidence" value="ECO:0007669"/>
    <property type="project" value="TreeGrafter"/>
</dbReference>
<dbReference type="GO" id="GO:0004518">
    <property type="term" value="F:nuclease activity"/>
    <property type="evidence" value="ECO:0007669"/>
    <property type="project" value="UniProtKB-KW"/>
</dbReference>
<keyword evidence="8" id="KW-0234">DNA repair</keyword>
<proteinExistence type="predicted"/>
<protein>
    <submittedName>
        <fullName evidence="10">Unannotated protein</fullName>
    </submittedName>
</protein>
<dbReference type="Gene3D" id="3.60.10.10">
    <property type="entry name" value="Endonuclease/exonuclease/phosphatase"/>
    <property type="match status" value="1"/>
</dbReference>
<evidence type="ECO:0000256" key="5">
    <source>
        <dbReference type="ARBA" id="ARBA00022763"/>
    </source>
</evidence>
<dbReference type="Pfam" id="PF03372">
    <property type="entry name" value="Exo_endo_phos"/>
    <property type="match status" value="1"/>
</dbReference>
<dbReference type="InterPro" id="IPR005135">
    <property type="entry name" value="Endo/exonuclease/phosphatase"/>
</dbReference>
<dbReference type="GO" id="GO:0046872">
    <property type="term" value="F:metal ion binding"/>
    <property type="evidence" value="ECO:0007669"/>
    <property type="project" value="UniProtKB-KW"/>
</dbReference>
<evidence type="ECO:0000313" key="10">
    <source>
        <dbReference type="EMBL" id="CAB4719961.1"/>
    </source>
</evidence>
<reference evidence="10" key="1">
    <citation type="submission" date="2020-05" db="EMBL/GenBank/DDBJ databases">
        <authorList>
            <person name="Chiriac C."/>
            <person name="Salcher M."/>
            <person name="Ghai R."/>
            <person name="Kavagutti S V."/>
        </authorList>
    </citation>
    <scope>NUCLEOTIDE SEQUENCE</scope>
</reference>
<dbReference type="InterPro" id="IPR036691">
    <property type="entry name" value="Endo/exonu/phosph_ase_sf"/>
</dbReference>
<evidence type="ECO:0000256" key="8">
    <source>
        <dbReference type="ARBA" id="ARBA00023204"/>
    </source>
</evidence>
<dbReference type="PANTHER" id="PTHR15822">
    <property type="entry name" value="TRAF AND TNF RECEPTOR-ASSOCIATED PROTEIN"/>
    <property type="match status" value="1"/>
</dbReference>
<evidence type="ECO:0000256" key="3">
    <source>
        <dbReference type="ARBA" id="ARBA00022722"/>
    </source>
</evidence>